<name>A0A0G4NWG0_PENC3</name>
<gene>
    <name evidence="1" type="ORF">PCAMFM013_S002g000250</name>
</gene>
<protein>
    <submittedName>
        <fullName evidence="1">Str. FM013</fullName>
    </submittedName>
</protein>
<evidence type="ECO:0000313" key="1">
    <source>
        <dbReference type="EMBL" id="CRL18380.1"/>
    </source>
</evidence>
<accession>A0A0G4NWG0</accession>
<dbReference type="AlphaFoldDB" id="A0A0G4NWG0"/>
<evidence type="ECO:0000313" key="2">
    <source>
        <dbReference type="Proteomes" id="UP000053732"/>
    </source>
</evidence>
<dbReference type="EMBL" id="HG793135">
    <property type="protein sequence ID" value="CRL18380.1"/>
    <property type="molecule type" value="Genomic_DNA"/>
</dbReference>
<organism evidence="1 2">
    <name type="scientific">Penicillium camemberti (strain FM 013)</name>
    <dbReference type="NCBI Taxonomy" id="1429867"/>
    <lineage>
        <taxon>Eukaryota</taxon>
        <taxon>Fungi</taxon>
        <taxon>Dikarya</taxon>
        <taxon>Ascomycota</taxon>
        <taxon>Pezizomycotina</taxon>
        <taxon>Eurotiomycetes</taxon>
        <taxon>Eurotiomycetidae</taxon>
        <taxon>Eurotiales</taxon>
        <taxon>Aspergillaceae</taxon>
        <taxon>Penicillium</taxon>
    </lineage>
</organism>
<dbReference type="Proteomes" id="UP000053732">
    <property type="component" value="Unassembled WGS sequence"/>
</dbReference>
<reference evidence="1 2" key="1">
    <citation type="journal article" date="2014" name="Nat. Commun.">
        <title>Multiple recent horizontal transfers of a large genomic region in cheese making fungi.</title>
        <authorList>
            <person name="Cheeseman K."/>
            <person name="Ropars J."/>
            <person name="Renault P."/>
            <person name="Dupont J."/>
            <person name="Gouzy J."/>
            <person name="Branca A."/>
            <person name="Abraham A.L."/>
            <person name="Ceppi M."/>
            <person name="Conseiller E."/>
            <person name="Debuchy R."/>
            <person name="Malagnac F."/>
            <person name="Goarin A."/>
            <person name="Silar P."/>
            <person name="Lacoste S."/>
            <person name="Sallet E."/>
            <person name="Bensimon A."/>
            <person name="Giraud T."/>
            <person name="Brygoo Y."/>
        </authorList>
    </citation>
    <scope>NUCLEOTIDE SEQUENCE [LARGE SCALE GENOMIC DNA]</scope>
    <source>
        <strain evidence="2">FM 013</strain>
    </source>
</reference>
<proteinExistence type="predicted"/>
<sequence length="44" mass="4897">MILYEIEHINLKALRGPSPSSLLGLYLVTCLALRILRGLKAFKA</sequence>
<keyword evidence="2" id="KW-1185">Reference proteome</keyword>